<dbReference type="PaxDb" id="589924-Ferp_2412"/>
<feature type="domain" description="PIN" evidence="1">
    <location>
        <begin position="5"/>
        <end position="145"/>
    </location>
</feature>
<sequence length="162" mass="19053">MIRLIIDTNIIISALLKSKKIKDLLMKEDRISLFTPAYTYFEILRHYDKISKYTDFSERDLWFAITQVLPKRIRICGEYVYFDKIPEAYEIARQFDESDTPFIALSLKLNAPIWTGDKEMIKYGLKSGKYLVLDTEAVEKLAKGKKLEEVLEDLKKRYLGQI</sequence>
<protein>
    <submittedName>
        <fullName evidence="2">Nucleotide-binding protein, PIN domain protein</fullName>
    </submittedName>
</protein>
<dbReference type="InterPro" id="IPR002716">
    <property type="entry name" value="PIN_dom"/>
</dbReference>
<dbReference type="InterPro" id="IPR029060">
    <property type="entry name" value="PIN-like_dom_sf"/>
</dbReference>
<evidence type="ECO:0000313" key="3">
    <source>
        <dbReference type="Proteomes" id="UP000002613"/>
    </source>
</evidence>
<dbReference type="Proteomes" id="UP000002613">
    <property type="component" value="Chromosome"/>
</dbReference>
<dbReference type="RefSeq" id="WP_012966857.1">
    <property type="nucleotide sequence ID" value="NC_013849.1"/>
</dbReference>
<dbReference type="HOGENOM" id="CLU_147223_0_1_2"/>
<dbReference type="STRING" id="589924.Ferp_2412"/>
<dbReference type="CDD" id="cd09871">
    <property type="entry name" value="PIN_MtVapC28-VapC30-like"/>
    <property type="match status" value="1"/>
</dbReference>
<gene>
    <name evidence="2" type="ordered locus">Ferp_2412</name>
</gene>
<proteinExistence type="predicted"/>
<accession>D3S232</accession>
<evidence type="ECO:0000313" key="2">
    <source>
        <dbReference type="EMBL" id="ADC66523.1"/>
    </source>
</evidence>
<keyword evidence="3" id="KW-1185">Reference proteome</keyword>
<dbReference type="eggNOG" id="arCOG02121">
    <property type="taxonomic scope" value="Archaea"/>
</dbReference>
<dbReference type="Pfam" id="PF10130">
    <property type="entry name" value="PIN_2"/>
    <property type="match status" value="1"/>
</dbReference>
<reference evidence="3" key="1">
    <citation type="submission" date="2010-02" db="EMBL/GenBank/DDBJ databases">
        <title>Complete sequence of Ferroglobus placidus DSM 10642.</title>
        <authorList>
            <consortium name="US DOE Joint Genome Institute"/>
            <person name="Lucas S."/>
            <person name="Copeland A."/>
            <person name="Lapidus A."/>
            <person name="Cheng J.-F."/>
            <person name="Bruce D."/>
            <person name="Goodwin L."/>
            <person name="Pitluck S."/>
            <person name="Saunders E."/>
            <person name="Brettin T."/>
            <person name="Detter J.C."/>
            <person name="Han C."/>
            <person name="Tapia R."/>
            <person name="Larimer F."/>
            <person name="Land M."/>
            <person name="Hauser L."/>
            <person name="Kyrpides N."/>
            <person name="Ivanova N."/>
            <person name="Holmes D."/>
            <person name="Lovley D."/>
            <person name="Kyrpides N."/>
            <person name="Anderson I.J."/>
            <person name="Woyke T."/>
        </authorList>
    </citation>
    <scope>NUCLEOTIDE SEQUENCE [LARGE SCALE GENOMIC DNA]</scope>
    <source>
        <strain evidence="3">DSM 10642 / AEDII12DO</strain>
    </source>
</reference>
<dbReference type="KEGG" id="fpl:Ferp_2412"/>
<evidence type="ECO:0000259" key="1">
    <source>
        <dbReference type="Pfam" id="PF10130"/>
    </source>
</evidence>
<dbReference type="AlphaFoldDB" id="D3S232"/>
<dbReference type="EMBL" id="CP001899">
    <property type="protein sequence ID" value="ADC66523.1"/>
    <property type="molecule type" value="Genomic_DNA"/>
</dbReference>
<name>D3S232_FERPA</name>
<reference evidence="2 3" key="2">
    <citation type="journal article" date="2011" name="Stand. Genomic Sci.">
        <title>Complete genome sequence of Ferroglobus placidus AEDII12DO.</title>
        <authorList>
            <person name="Anderson I."/>
            <person name="Risso C."/>
            <person name="Holmes D."/>
            <person name="Lucas S."/>
            <person name="Copeland A."/>
            <person name="Lapidus A."/>
            <person name="Cheng J.F."/>
            <person name="Bruce D."/>
            <person name="Goodwin L."/>
            <person name="Pitluck S."/>
            <person name="Saunders E."/>
            <person name="Brettin T."/>
            <person name="Detter J.C."/>
            <person name="Han C."/>
            <person name="Tapia R."/>
            <person name="Larimer F."/>
            <person name="Land M."/>
            <person name="Hauser L."/>
            <person name="Woyke T."/>
            <person name="Lovley D."/>
            <person name="Kyrpides N."/>
            <person name="Ivanova N."/>
        </authorList>
    </citation>
    <scope>NUCLEOTIDE SEQUENCE [LARGE SCALE GENOMIC DNA]</scope>
    <source>
        <strain evidence="3">DSM 10642 / AEDII12DO</strain>
    </source>
</reference>
<organism evidence="2 3">
    <name type="scientific">Ferroglobus placidus (strain DSM 10642 / AEDII12DO)</name>
    <dbReference type="NCBI Taxonomy" id="589924"/>
    <lineage>
        <taxon>Archaea</taxon>
        <taxon>Methanobacteriati</taxon>
        <taxon>Methanobacteriota</taxon>
        <taxon>Archaeoglobi</taxon>
        <taxon>Archaeoglobales</taxon>
        <taxon>Archaeoglobaceae</taxon>
        <taxon>Ferroglobus</taxon>
    </lineage>
</organism>
<dbReference type="OrthoDB" id="358928at2157"/>
<dbReference type="SUPFAM" id="SSF88723">
    <property type="entry name" value="PIN domain-like"/>
    <property type="match status" value="1"/>
</dbReference>
<dbReference type="GeneID" id="8779953"/>
<dbReference type="Gene3D" id="3.40.50.1010">
    <property type="entry name" value="5'-nuclease"/>
    <property type="match status" value="1"/>
</dbReference>